<protein>
    <submittedName>
        <fullName evidence="1">Histidine phosphatase family protein</fullName>
    </submittedName>
</protein>
<sequence>MIQRCALIRHGAYEQLSNTPSALQPYGLTVSGVQEVRRQAQEFAQFLKTSGLRLHPVIDCSTLLRAWQTANIYKEELAPYFQGDVTLSQLPCLCERSVGAVANLPIDEIERILELDPRFSAPPTGWKSDSHYCLPFDGAESLMQAGDRVAQHITQWQTAELQHASGQIKLFVGHGAAMRHAAFHLNVIPFCDIKKLSMHYGHPVVLEFSDSQQPPAQLYGDWKHRQIHDVPD</sequence>
<dbReference type="Proteomes" id="UP001597059">
    <property type="component" value="Unassembled WGS sequence"/>
</dbReference>
<dbReference type="Pfam" id="PF00300">
    <property type="entry name" value="His_Phos_1"/>
    <property type="match status" value="1"/>
</dbReference>
<dbReference type="EMBL" id="JBHTMN010000017">
    <property type="protein sequence ID" value="MFD1384629.1"/>
    <property type="molecule type" value="Genomic_DNA"/>
</dbReference>
<name>A0ABW4B481_9GAMM</name>
<dbReference type="InterPro" id="IPR029033">
    <property type="entry name" value="His_PPase_superfam"/>
</dbReference>
<evidence type="ECO:0000313" key="2">
    <source>
        <dbReference type="Proteomes" id="UP001597059"/>
    </source>
</evidence>
<dbReference type="SMART" id="SM00855">
    <property type="entry name" value="PGAM"/>
    <property type="match status" value="1"/>
</dbReference>
<dbReference type="RefSeq" id="WP_377369038.1">
    <property type="nucleotide sequence ID" value="NZ_JBHTMN010000017.1"/>
</dbReference>
<dbReference type="InterPro" id="IPR013078">
    <property type="entry name" value="His_Pase_superF_clade-1"/>
</dbReference>
<gene>
    <name evidence="1" type="ORF">ACFQ45_14760</name>
</gene>
<accession>A0ABW4B481</accession>
<evidence type="ECO:0000313" key="1">
    <source>
        <dbReference type="EMBL" id="MFD1384629.1"/>
    </source>
</evidence>
<reference evidence="2" key="1">
    <citation type="journal article" date="2019" name="Int. J. Syst. Evol. Microbiol.">
        <title>The Global Catalogue of Microorganisms (GCM) 10K type strain sequencing project: providing services to taxonomists for standard genome sequencing and annotation.</title>
        <authorList>
            <consortium name="The Broad Institute Genomics Platform"/>
            <consortium name="The Broad Institute Genome Sequencing Center for Infectious Disease"/>
            <person name="Wu L."/>
            <person name="Ma J."/>
        </authorList>
    </citation>
    <scope>NUCLEOTIDE SEQUENCE [LARGE SCALE GENOMIC DNA]</scope>
    <source>
        <strain evidence="2">JCM 30774</strain>
    </source>
</reference>
<dbReference type="Gene3D" id="3.40.50.1240">
    <property type="entry name" value="Phosphoglycerate mutase-like"/>
    <property type="match status" value="1"/>
</dbReference>
<dbReference type="SUPFAM" id="SSF53254">
    <property type="entry name" value="Phosphoglycerate mutase-like"/>
    <property type="match status" value="1"/>
</dbReference>
<organism evidence="1 2">
    <name type="scientific">Rhodanobacter aciditrophus</name>
    <dbReference type="NCBI Taxonomy" id="1623218"/>
    <lineage>
        <taxon>Bacteria</taxon>
        <taxon>Pseudomonadati</taxon>
        <taxon>Pseudomonadota</taxon>
        <taxon>Gammaproteobacteria</taxon>
        <taxon>Lysobacterales</taxon>
        <taxon>Rhodanobacteraceae</taxon>
        <taxon>Rhodanobacter</taxon>
    </lineage>
</organism>
<dbReference type="CDD" id="cd07067">
    <property type="entry name" value="HP_PGM_like"/>
    <property type="match status" value="1"/>
</dbReference>
<keyword evidence="2" id="KW-1185">Reference proteome</keyword>
<proteinExistence type="predicted"/>
<comment type="caution">
    <text evidence="1">The sequence shown here is derived from an EMBL/GenBank/DDBJ whole genome shotgun (WGS) entry which is preliminary data.</text>
</comment>